<evidence type="ECO:0000313" key="1">
    <source>
        <dbReference type="EMBL" id="REC51609.1"/>
    </source>
</evidence>
<sequence>MTTAQETLVGGWTAYHALTPQDQKIFDEAMKGYVGVHYVPYEVATQLVNGTNYRYKCKASLITGSPVWEAIVGIYCPIEGKPHVDSIIRI</sequence>
<reference evidence="1 2" key="1">
    <citation type="journal article" date="2006" name="Int. J. Syst. Evol. Microbiol.">
        <title>Chryseobacterium piscium sp. nov., isolated from fish of the South Atlantic Ocean off South Africa.</title>
        <authorList>
            <person name="de Beer H."/>
            <person name="Hugo C.J."/>
            <person name="Jooste P.J."/>
            <person name="Vancanneyt M."/>
            <person name="Coenye T."/>
            <person name="Vandamme P."/>
        </authorList>
    </citation>
    <scope>NUCLEOTIDE SEQUENCE [LARGE SCALE GENOMIC DNA]</scope>
    <source>
        <strain evidence="1 2">CCUG 51923</strain>
    </source>
</reference>
<dbReference type="InterPro" id="IPR046350">
    <property type="entry name" value="Cystatin_sf"/>
</dbReference>
<dbReference type="Proteomes" id="UP000256512">
    <property type="component" value="Unassembled WGS sequence"/>
</dbReference>
<dbReference type="EMBL" id="QNVS01000072">
    <property type="protein sequence ID" value="REC51609.1"/>
    <property type="molecule type" value="Genomic_DNA"/>
</dbReference>
<proteinExistence type="predicted"/>
<gene>
    <name evidence="1" type="ORF">DRF62_17025</name>
</gene>
<keyword evidence="2" id="KW-1185">Reference proteome</keyword>
<dbReference type="SUPFAM" id="SSF54403">
    <property type="entry name" value="Cystatin/monellin"/>
    <property type="match status" value="1"/>
</dbReference>
<dbReference type="Gene3D" id="3.10.450.10">
    <property type="match status" value="1"/>
</dbReference>
<dbReference type="AlphaFoldDB" id="A0A3D9BDR8"/>
<evidence type="ECO:0000313" key="2">
    <source>
        <dbReference type="Proteomes" id="UP000256512"/>
    </source>
</evidence>
<organism evidence="1 2">
    <name type="scientific">Chryseobacterium piscium</name>
    <dbReference type="NCBI Taxonomy" id="333702"/>
    <lineage>
        <taxon>Bacteria</taxon>
        <taxon>Pseudomonadati</taxon>
        <taxon>Bacteroidota</taxon>
        <taxon>Flavobacteriia</taxon>
        <taxon>Flavobacteriales</taxon>
        <taxon>Weeksellaceae</taxon>
        <taxon>Chryseobacterium group</taxon>
        <taxon>Chryseobacterium</taxon>
    </lineage>
</organism>
<comment type="caution">
    <text evidence="1">The sequence shown here is derived from an EMBL/GenBank/DDBJ whole genome shotgun (WGS) entry which is preliminary data.</text>
</comment>
<name>A0A3D9BDR8_9FLAO</name>
<protein>
    <submittedName>
        <fullName evidence="1">Uncharacterized protein</fullName>
    </submittedName>
</protein>
<dbReference type="RefSeq" id="WP_115951373.1">
    <property type="nucleotide sequence ID" value="NZ_QNVS01000072.1"/>
</dbReference>
<accession>A0A3D9BDR8</accession>